<keyword evidence="1" id="KW-0328">Glycosyltransferase</keyword>
<dbReference type="InterPro" id="IPR028098">
    <property type="entry name" value="Glyco_trans_4-like_N"/>
</dbReference>
<name>A0A3N3ZPS7_9MICC</name>
<evidence type="ECO:0000259" key="3">
    <source>
        <dbReference type="Pfam" id="PF00534"/>
    </source>
</evidence>
<dbReference type="InterPro" id="IPR001296">
    <property type="entry name" value="Glyco_trans_1"/>
</dbReference>
<evidence type="ECO:0000256" key="1">
    <source>
        <dbReference type="ARBA" id="ARBA00022676"/>
    </source>
</evidence>
<evidence type="ECO:0000313" key="6">
    <source>
        <dbReference type="Proteomes" id="UP000270616"/>
    </source>
</evidence>
<protein>
    <submittedName>
        <fullName evidence="5">Glycosyltransferase</fullName>
    </submittedName>
</protein>
<evidence type="ECO:0000259" key="4">
    <source>
        <dbReference type="Pfam" id="PF13439"/>
    </source>
</evidence>
<dbReference type="Proteomes" id="UP000270616">
    <property type="component" value="Unassembled WGS sequence"/>
</dbReference>
<proteinExistence type="predicted"/>
<dbReference type="AlphaFoldDB" id="A0A3N3ZPS7"/>
<gene>
    <name evidence="5" type="ORF">EDL96_07980</name>
</gene>
<feature type="domain" description="Glycosyltransferase subfamily 4-like N-terminal" evidence="4">
    <location>
        <begin position="26"/>
        <end position="186"/>
    </location>
</feature>
<dbReference type="Pfam" id="PF13439">
    <property type="entry name" value="Glyco_transf_4"/>
    <property type="match status" value="1"/>
</dbReference>
<reference evidence="5 6" key="1">
    <citation type="submission" date="2018-10" db="EMBL/GenBank/DDBJ databases">
        <title>Kocuria sp. M5W7-7, whole genome shotgun sequence.</title>
        <authorList>
            <person name="Tuo L."/>
        </authorList>
    </citation>
    <scope>NUCLEOTIDE SEQUENCE [LARGE SCALE GENOMIC DNA]</scope>
    <source>
        <strain evidence="5 6">M5W7-7</strain>
    </source>
</reference>
<dbReference type="SUPFAM" id="SSF53756">
    <property type="entry name" value="UDP-Glycosyltransferase/glycogen phosphorylase"/>
    <property type="match status" value="1"/>
</dbReference>
<feature type="domain" description="Glycosyl transferase family 1" evidence="3">
    <location>
        <begin position="193"/>
        <end position="328"/>
    </location>
</feature>
<dbReference type="GO" id="GO:0016757">
    <property type="term" value="F:glycosyltransferase activity"/>
    <property type="evidence" value="ECO:0007669"/>
    <property type="project" value="UniProtKB-KW"/>
</dbReference>
<evidence type="ECO:0000313" key="5">
    <source>
        <dbReference type="EMBL" id="ROZ63037.1"/>
    </source>
</evidence>
<keyword evidence="2 5" id="KW-0808">Transferase</keyword>
<dbReference type="CDD" id="cd03811">
    <property type="entry name" value="GT4_GT28_WabH-like"/>
    <property type="match status" value="1"/>
</dbReference>
<organism evidence="5 6">
    <name type="scientific">Kocuria soli</name>
    <dbReference type="NCBI Taxonomy" id="2485125"/>
    <lineage>
        <taxon>Bacteria</taxon>
        <taxon>Bacillati</taxon>
        <taxon>Actinomycetota</taxon>
        <taxon>Actinomycetes</taxon>
        <taxon>Micrococcales</taxon>
        <taxon>Micrococcaceae</taxon>
        <taxon>Kocuria</taxon>
    </lineage>
</organism>
<dbReference type="EMBL" id="RKMF01000009">
    <property type="protein sequence ID" value="ROZ63037.1"/>
    <property type="molecule type" value="Genomic_DNA"/>
</dbReference>
<keyword evidence="6" id="KW-1185">Reference proteome</keyword>
<sequence>MAVTAIPEQPFADPVTLWAVPVGELGGVGRHVLDVARTGLDGLRLVVLCPPGPLARELEAVGAAVVVSPDFGPAAGVRASVRALRRNARRVGAAVVHTHLAYADVVAACAFATDRSVQLISTEHGIAGEDLLYHGTRWRSRLSTHLHSARLRRFDALIAVSESTRRTMLDKWNVPLPVTVIPNAVNARPVRTRAEEGGPRILSLSRLAPEKRIDLLLRAMPLILERAPGARLTVAGTGPDLESLRELAADLGIVAAVRWPGFVDAWEAMGRHDVVVQLSAWENLSYTLLDARAAGLRVVATDVGGNSEILPPANLLTGPTPQRVADAVLTAPAVTAPEDRPGSVADMVRAISAVTTEVIP</sequence>
<comment type="caution">
    <text evidence="5">The sequence shown here is derived from an EMBL/GenBank/DDBJ whole genome shotgun (WGS) entry which is preliminary data.</text>
</comment>
<dbReference type="PANTHER" id="PTHR45871">
    <property type="entry name" value="N-ACETYLGLUCOSAMINYL-PHOSPHATIDYLINOSITOL BIOSYNTHETIC PROTEIN"/>
    <property type="match status" value="1"/>
</dbReference>
<dbReference type="Gene3D" id="3.40.50.2000">
    <property type="entry name" value="Glycogen Phosphorylase B"/>
    <property type="match status" value="2"/>
</dbReference>
<dbReference type="Pfam" id="PF00534">
    <property type="entry name" value="Glycos_transf_1"/>
    <property type="match status" value="1"/>
</dbReference>
<dbReference type="PANTHER" id="PTHR45871:SF1">
    <property type="entry name" value="PHOSPHATIDYLINOSITOL N-ACETYLGLUCOSAMINYLTRANSFERASE SUBUNIT A"/>
    <property type="match status" value="1"/>
</dbReference>
<accession>A0A3N3ZPS7</accession>
<evidence type="ECO:0000256" key="2">
    <source>
        <dbReference type="ARBA" id="ARBA00022679"/>
    </source>
</evidence>
<dbReference type="OrthoDB" id="477186at2"/>